<evidence type="ECO:0000313" key="2">
    <source>
        <dbReference type="Proteomes" id="UP000001949"/>
    </source>
</evidence>
<dbReference type="AlphaFoldDB" id="Q4N372"/>
<accession>Q4N372</accession>
<evidence type="ECO:0000313" key="1">
    <source>
        <dbReference type="EMBL" id="EAN31467.1"/>
    </source>
</evidence>
<dbReference type="RefSeq" id="XP_763750.1">
    <property type="nucleotide sequence ID" value="XM_758657.1"/>
</dbReference>
<dbReference type="Proteomes" id="UP000001949">
    <property type="component" value="Unassembled WGS sequence"/>
</dbReference>
<name>Q4N372_THEPA</name>
<dbReference type="VEuPathDB" id="PiroplasmaDB:TpMuguga_04g00115"/>
<dbReference type="InParanoid" id="Q4N372"/>
<reference evidence="1 2" key="1">
    <citation type="journal article" date="2005" name="Science">
        <title>Genome sequence of Theileria parva, a bovine pathogen that transforms lymphocytes.</title>
        <authorList>
            <person name="Gardner M.J."/>
            <person name="Bishop R."/>
            <person name="Shah T."/>
            <person name="de Villiers E.P."/>
            <person name="Carlton J.M."/>
            <person name="Hall N."/>
            <person name="Ren Q."/>
            <person name="Paulsen I.T."/>
            <person name="Pain A."/>
            <person name="Berriman M."/>
            <person name="Wilson R.J.M."/>
            <person name="Sato S."/>
            <person name="Ralph S.A."/>
            <person name="Mann D.J."/>
            <person name="Xiong Z."/>
            <person name="Shallom S.J."/>
            <person name="Weidman J."/>
            <person name="Jiang L."/>
            <person name="Lynn J."/>
            <person name="Weaver B."/>
            <person name="Shoaibi A."/>
            <person name="Domingo A.R."/>
            <person name="Wasawo D."/>
            <person name="Crabtree J."/>
            <person name="Wortman J.R."/>
            <person name="Haas B."/>
            <person name="Angiuoli S.V."/>
            <person name="Creasy T.H."/>
            <person name="Lu C."/>
            <person name="Suh B."/>
            <person name="Silva J.C."/>
            <person name="Utterback T.R."/>
            <person name="Feldblyum T.V."/>
            <person name="Pertea M."/>
            <person name="Allen J."/>
            <person name="Nierman W.C."/>
            <person name="Taracha E.L.N."/>
            <person name="Salzberg S.L."/>
            <person name="White O.R."/>
            <person name="Fitzhugh H.A."/>
            <person name="Morzaria S."/>
            <person name="Venter J.C."/>
            <person name="Fraser C.M."/>
            <person name="Nene V."/>
        </authorList>
    </citation>
    <scope>NUCLEOTIDE SEQUENCE [LARGE SCALE GENOMIC DNA]</scope>
    <source>
        <strain evidence="1 2">Muguga</strain>
    </source>
</reference>
<proteinExistence type="predicted"/>
<dbReference type="eggNOG" id="ENOG502QY7C">
    <property type="taxonomic scope" value="Eukaryota"/>
</dbReference>
<sequence length="236" mass="27883">MSQPYQSLTNTQNNSNIVKIMTQMDYRAEIINGKPVLYRRTNNRSDWDDITHTLYSLDELEFYDLELNYAKFTELLRKLRGLIYTIKLGPKCYHVKFGDKLVWSYCADPFRRLPFELLFNLENNTMNLLFSDGTIRGLNMEGYDTDWPEPGKPLTKLNDTKLLTHEKLNVFLFSQEKRCYKLEICDKIIWKHEENRPFPLSCIVENDTFTLVFPINTPYITHNGATNDTFTFSFKP</sequence>
<organism evidence="1 2">
    <name type="scientific">Theileria parva</name>
    <name type="common">East coast fever infection agent</name>
    <dbReference type="NCBI Taxonomy" id="5875"/>
    <lineage>
        <taxon>Eukaryota</taxon>
        <taxon>Sar</taxon>
        <taxon>Alveolata</taxon>
        <taxon>Apicomplexa</taxon>
        <taxon>Aconoidasida</taxon>
        <taxon>Piroplasmida</taxon>
        <taxon>Theileriidae</taxon>
        <taxon>Theileria</taxon>
    </lineage>
</organism>
<comment type="caution">
    <text evidence="1">The sequence shown here is derived from an EMBL/GenBank/DDBJ whole genome shotgun (WGS) entry which is preliminary data.</text>
</comment>
<dbReference type="EMBL" id="AAGK01000004">
    <property type="protein sequence ID" value="EAN31467.1"/>
    <property type="molecule type" value="Genomic_DNA"/>
</dbReference>
<dbReference type="GeneID" id="3501375"/>
<dbReference type="KEGG" id="tpv:TP04_0115"/>
<keyword evidence="2" id="KW-1185">Reference proteome</keyword>
<protein>
    <submittedName>
        <fullName evidence="1">Uncharacterized protein</fullName>
    </submittedName>
</protein>
<gene>
    <name evidence="1" type="ordered locus">TP04_0115</name>
</gene>